<keyword evidence="5" id="KW-0677">Repeat</keyword>
<feature type="domain" description="C2H2-type" evidence="14">
    <location>
        <begin position="817"/>
        <end position="839"/>
    </location>
</feature>
<feature type="domain" description="C2H2-type" evidence="14">
    <location>
        <begin position="157"/>
        <end position="184"/>
    </location>
</feature>
<dbReference type="Pfam" id="PF00096">
    <property type="entry name" value="zf-C2H2"/>
    <property type="match status" value="13"/>
</dbReference>
<feature type="domain" description="C2H2-type" evidence="14">
    <location>
        <begin position="680"/>
        <end position="716"/>
    </location>
</feature>
<dbReference type="PANTHER" id="PTHR24408:SF58">
    <property type="entry name" value="TRANSCRIPTION FACTOR (TFIIIA), PUTATIVE (AFU_ORTHOLOGUE AFUA_1G05150)-RELATED"/>
    <property type="match status" value="1"/>
</dbReference>
<evidence type="ECO:0000256" key="13">
    <source>
        <dbReference type="SAM" id="MobiDB-lite"/>
    </source>
</evidence>
<keyword evidence="6 12" id="KW-0863">Zinc-finger</keyword>
<dbReference type="FunFam" id="3.30.160.60:FF:000269">
    <property type="entry name" value="Zinc finger protein 287"/>
    <property type="match status" value="1"/>
</dbReference>
<dbReference type="InterPro" id="IPR013087">
    <property type="entry name" value="Znf_C2H2_type"/>
</dbReference>
<keyword evidence="15" id="KW-1185">Reference proteome</keyword>
<feature type="domain" description="C2H2-type" evidence="14">
    <location>
        <begin position="101"/>
        <end position="128"/>
    </location>
</feature>
<evidence type="ECO:0000313" key="15">
    <source>
        <dbReference type="Proteomes" id="UP000081671"/>
    </source>
</evidence>
<dbReference type="STRING" id="10020.ENSDORP00000027463"/>
<sequence>MPGLSRALCPLPTEAGPMLAQRCRGLSMGPTQPRLPSGPSQESLQAPEKEPRGLRHRGAPAARTSVEAPRRAHRCAHCRRHFPGWVALWLHARRCQPERPFVCPDCGKAFRHKPYLAAHRRIHTGERPYACPDCGKAFSQKSNLVSHRRIHTGERPYACPDCDRSFSQKSNLITHRKSHIRDGAFCCAICGQTFDDEERLLAHQKKHDVPGLAWEGVPVGSSRRPGGYRSPSEGQRERAVYSHGSFPRKDNSNKAICNREDSQCGAVPTVGQAPAQTGLESQTEGGPEGSPGGHYRQPASQHPDSRQRPAFTAPGREPPIRRPGGSADSRACQPIRPTRPPRLPRDWPGRGARCPRRPWGGRSVNLSYKVKALRCPSGCGSFPPPRRSASDLSGPLTLPLAGDEPVMIKQEKPERLLQTPAPQAGLAEKDKENIFQQHQGLRPCQGMGRPGALRTPETGGPRWAAPEQQHARLAGRAPPLSPALAAGEGHFVCVDCGKRFSWWSSLKIHQRTHTGEKPYLCGKCGKRFSQKPNLARHQRHHTGERPFCCPECARRFSQKQHLLKHQKTHARPATHPCPECQRCFRHQVGLRIHQRAHARGGPAGPGARGAAQGRPGAAGEQRQFICTECGKSFSWWSSLSIHRRSHTGERPYACPECGRRFSQKPNLTRHLRNHTGERPHLCAACGRGFRQKQHLLKHQRTHLPGARPRAHAGARPPAPGPEAPRDSATPPRGPQRPPGAAGGLWSPGRDGLAGPGEQRQFICTECGKSFSWWSALTIHRRIHTGERPYACPDCGRRFSQKPNLTRHRRNHTGERPYLCAACGRGFRQKQHLLKHQRVHRVAAAPRPRPAEEAP</sequence>
<feature type="domain" description="C2H2-type" evidence="14">
    <location>
        <begin position="624"/>
        <end position="651"/>
    </location>
</feature>
<dbReference type="AlphaFoldDB" id="A0A1S3GSN6"/>
<dbReference type="Proteomes" id="UP000081671">
    <property type="component" value="Unplaced"/>
</dbReference>
<dbReference type="RefSeq" id="XP_012891826.1">
    <property type="nucleotide sequence ID" value="XM_013036372.1"/>
</dbReference>
<feature type="domain" description="C2H2-type" evidence="14">
    <location>
        <begin position="761"/>
        <end position="788"/>
    </location>
</feature>
<dbReference type="KEGG" id="dord:106001270"/>
<dbReference type="GO" id="GO:0008270">
    <property type="term" value="F:zinc ion binding"/>
    <property type="evidence" value="ECO:0007669"/>
    <property type="project" value="UniProtKB-KW"/>
</dbReference>
<dbReference type="GO" id="GO:0000981">
    <property type="term" value="F:DNA-binding transcription factor activity, RNA polymerase II-specific"/>
    <property type="evidence" value="ECO:0007669"/>
    <property type="project" value="TreeGrafter"/>
</dbReference>
<feature type="domain" description="C2H2-type" evidence="14">
    <location>
        <begin position="575"/>
        <end position="602"/>
    </location>
</feature>
<feature type="compositionally biased region" description="Low complexity" evidence="13">
    <location>
        <begin position="218"/>
        <end position="232"/>
    </location>
</feature>
<evidence type="ECO:0000256" key="6">
    <source>
        <dbReference type="ARBA" id="ARBA00022771"/>
    </source>
</evidence>
<gene>
    <name evidence="16" type="primary">LOC106001270</name>
</gene>
<keyword evidence="7" id="KW-0862">Zinc</keyword>
<dbReference type="GO" id="GO:0005634">
    <property type="term" value="C:nucleus"/>
    <property type="evidence" value="ECO:0007669"/>
    <property type="project" value="UniProtKB-SubCell"/>
</dbReference>
<comment type="similarity">
    <text evidence="3">Belongs to the krueppel C2H2-type zinc-finger protein family.</text>
</comment>
<dbReference type="InterPro" id="IPR036236">
    <property type="entry name" value="Znf_C2H2_sf"/>
</dbReference>
<feature type="region of interest" description="Disordered" evidence="13">
    <location>
        <begin position="24"/>
        <end position="66"/>
    </location>
</feature>
<protein>
    <submittedName>
        <fullName evidence="16">Zinc finger protein 775-like</fullName>
    </submittedName>
</protein>
<keyword evidence="4" id="KW-0479">Metal-binding</keyword>
<dbReference type="FunFam" id="3.30.160.60:FF:000979">
    <property type="entry name" value="Zinc finger protein 775"/>
    <property type="match status" value="3"/>
</dbReference>
<feature type="domain" description="C2H2-type" evidence="14">
    <location>
        <begin position="129"/>
        <end position="156"/>
    </location>
</feature>
<dbReference type="FunFam" id="3.30.160.60:FF:000530">
    <property type="entry name" value="zinc finger protein 775"/>
    <property type="match status" value="4"/>
</dbReference>
<comment type="subcellular location">
    <subcellularLocation>
        <location evidence="2">Nucleus</location>
    </subcellularLocation>
</comment>
<dbReference type="PROSITE" id="PS00028">
    <property type="entry name" value="ZINC_FINGER_C2H2_1"/>
    <property type="match status" value="14"/>
</dbReference>
<evidence type="ECO:0000256" key="8">
    <source>
        <dbReference type="ARBA" id="ARBA00023015"/>
    </source>
</evidence>
<organism evidence="15 16">
    <name type="scientific">Dipodomys ordii</name>
    <name type="common">Ord's kangaroo rat</name>
    <dbReference type="NCBI Taxonomy" id="10020"/>
    <lineage>
        <taxon>Eukaryota</taxon>
        <taxon>Metazoa</taxon>
        <taxon>Chordata</taxon>
        <taxon>Craniata</taxon>
        <taxon>Vertebrata</taxon>
        <taxon>Euteleostomi</taxon>
        <taxon>Mammalia</taxon>
        <taxon>Eutheria</taxon>
        <taxon>Euarchontoglires</taxon>
        <taxon>Glires</taxon>
        <taxon>Rodentia</taxon>
        <taxon>Castorimorpha</taxon>
        <taxon>Heteromyidae</taxon>
        <taxon>Dipodomyinae</taxon>
        <taxon>Dipodomys</taxon>
    </lineage>
</organism>
<dbReference type="Gene3D" id="3.30.160.60">
    <property type="entry name" value="Classic Zinc Finger"/>
    <property type="match status" value="12"/>
</dbReference>
<dbReference type="PANTHER" id="PTHR24408">
    <property type="entry name" value="ZINC FINGER PROTEIN"/>
    <property type="match status" value="1"/>
</dbReference>
<feature type="domain" description="C2H2-type" evidence="14">
    <location>
        <begin position="789"/>
        <end position="816"/>
    </location>
</feature>
<evidence type="ECO:0000256" key="9">
    <source>
        <dbReference type="ARBA" id="ARBA00023125"/>
    </source>
</evidence>
<name>A0A1S3GSN6_DIPOR</name>
<dbReference type="OrthoDB" id="10004641at2759"/>
<evidence type="ECO:0000259" key="14">
    <source>
        <dbReference type="PROSITE" id="PS50157"/>
    </source>
</evidence>
<evidence type="ECO:0000256" key="4">
    <source>
        <dbReference type="ARBA" id="ARBA00022723"/>
    </source>
</evidence>
<evidence type="ECO:0000256" key="5">
    <source>
        <dbReference type="ARBA" id="ARBA00022737"/>
    </source>
</evidence>
<keyword evidence="11" id="KW-0539">Nucleus</keyword>
<feature type="region of interest" description="Disordered" evidence="13">
    <location>
        <begin position="277"/>
        <end position="354"/>
    </location>
</feature>
<dbReference type="FunFam" id="3.30.160.60:FF:002287">
    <property type="entry name" value="Uncharacterized protein"/>
    <property type="match status" value="1"/>
</dbReference>
<evidence type="ECO:0000313" key="16">
    <source>
        <dbReference type="RefSeq" id="XP_012891826.1"/>
    </source>
</evidence>
<dbReference type="InParanoid" id="A0A1S3GSN6"/>
<feature type="domain" description="C2H2-type" evidence="14">
    <location>
        <begin position="652"/>
        <end position="679"/>
    </location>
</feature>
<evidence type="ECO:0000256" key="2">
    <source>
        <dbReference type="ARBA" id="ARBA00004123"/>
    </source>
</evidence>
<feature type="region of interest" description="Disordered" evidence="13">
    <location>
        <begin position="213"/>
        <end position="255"/>
    </location>
</feature>
<dbReference type="FunFam" id="3.30.160.60:FF:000823">
    <property type="entry name" value="replication initiator 1 isoform X1"/>
    <property type="match status" value="1"/>
</dbReference>
<feature type="region of interest" description="Disordered" evidence="13">
    <location>
        <begin position="597"/>
        <end position="616"/>
    </location>
</feature>
<proteinExistence type="inferred from homology"/>
<dbReference type="SUPFAM" id="SSF57667">
    <property type="entry name" value="beta-beta-alpha zinc fingers"/>
    <property type="match status" value="9"/>
</dbReference>
<comment type="function">
    <text evidence="1">May be involved in transcriptional regulation.</text>
</comment>
<dbReference type="GO" id="GO:0043565">
    <property type="term" value="F:sequence-specific DNA binding"/>
    <property type="evidence" value="ECO:0007669"/>
    <property type="project" value="TreeGrafter"/>
</dbReference>
<feature type="domain" description="C2H2-type" evidence="14">
    <location>
        <begin position="519"/>
        <end position="546"/>
    </location>
</feature>
<reference evidence="16" key="1">
    <citation type="submission" date="2025-08" db="UniProtKB">
        <authorList>
            <consortium name="RefSeq"/>
        </authorList>
    </citation>
    <scope>IDENTIFICATION</scope>
    <source>
        <tissue evidence="16">Kidney</tissue>
    </source>
</reference>
<feature type="compositionally biased region" description="Low complexity" evidence="13">
    <location>
        <begin position="704"/>
        <end position="715"/>
    </location>
</feature>
<dbReference type="SMART" id="SM00355">
    <property type="entry name" value="ZnF_C2H2"/>
    <property type="match status" value="15"/>
</dbReference>
<feature type="domain" description="C2H2-type" evidence="14">
    <location>
        <begin position="547"/>
        <end position="574"/>
    </location>
</feature>
<keyword evidence="8" id="KW-0805">Transcription regulation</keyword>
<feature type="domain" description="C2H2-type" evidence="14">
    <location>
        <begin position="185"/>
        <end position="207"/>
    </location>
</feature>
<dbReference type="FunFam" id="3.30.160.60:FF:000624">
    <property type="entry name" value="zinc finger protein 697"/>
    <property type="match status" value="1"/>
</dbReference>
<evidence type="ECO:0000256" key="11">
    <source>
        <dbReference type="ARBA" id="ARBA00023242"/>
    </source>
</evidence>
<evidence type="ECO:0000256" key="1">
    <source>
        <dbReference type="ARBA" id="ARBA00003767"/>
    </source>
</evidence>
<evidence type="ECO:0000256" key="7">
    <source>
        <dbReference type="ARBA" id="ARBA00022833"/>
    </source>
</evidence>
<feature type="region of interest" description="Disordered" evidence="13">
    <location>
        <begin position="700"/>
        <end position="753"/>
    </location>
</feature>
<feature type="domain" description="C2H2-type" evidence="14">
    <location>
        <begin position="491"/>
        <end position="518"/>
    </location>
</feature>
<evidence type="ECO:0000256" key="10">
    <source>
        <dbReference type="ARBA" id="ARBA00023163"/>
    </source>
</evidence>
<accession>A0A1S3GSN6</accession>
<keyword evidence="9" id="KW-0238">DNA-binding</keyword>
<dbReference type="GeneID" id="106001270"/>
<keyword evidence="10" id="KW-0804">Transcription</keyword>
<dbReference type="PROSITE" id="PS50157">
    <property type="entry name" value="ZINC_FINGER_C2H2_2"/>
    <property type="match status" value="14"/>
</dbReference>
<dbReference type="FunFam" id="3.30.160.60:FF:000214">
    <property type="entry name" value="replication initiator 1 isoform X1"/>
    <property type="match status" value="1"/>
</dbReference>
<evidence type="ECO:0000256" key="3">
    <source>
        <dbReference type="ARBA" id="ARBA00006991"/>
    </source>
</evidence>
<evidence type="ECO:0000256" key="12">
    <source>
        <dbReference type="PROSITE-ProRule" id="PRU00042"/>
    </source>
</evidence>